<dbReference type="InterPro" id="IPR037171">
    <property type="entry name" value="NagB/RpiA_transferase-like"/>
</dbReference>
<gene>
    <name evidence="7 9" type="primary">pgl</name>
    <name evidence="9" type="ORF">GCM10011358_17470</name>
</gene>
<comment type="similarity">
    <text evidence="4 7">Belongs to the glucosamine/galactosamine-6-phosphate isomerase family. 6-phosphogluconolactonase subfamily.</text>
</comment>
<dbReference type="CDD" id="cd01400">
    <property type="entry name" value="6PGL"/>
    <property type="match status" value="1"/>
</dbReference>
<dbReference type="NCBIfam" id="TIGR01198">
    <property type="entry name" value="pgl"/>
    <property type="match status" value="1"/>
</dbReference>
<evidence type="ECO:0000313" key="9">
    <source>
        <dbReference type="EMBL" id="GGD33941.1"/>
    </source>
</evidence>
<evidence type="ECO:0000256" key="1">
    <source>
        <dbReference type="ARBA" id="ARBA00000832"/>
    </source>
</evidence>
<comment type="function">
    <text evidence="2 7">Hydrolysis of 6-phosphogluconolactone to 6-phosphogluconate.</text>
</comment>
<protein>
    <recommendedName>
        <fullName evidence="6 7">6-phosphogluconolactonase</fullName>
        <shortName evidence="7">6PGL</shortName>
        <ecNumber evidence="5 7">3.1.1.31</ecNumber>
    </recommendedName>
</protein>
<dbReference type="InterPro" id="IPR006148">
    <property type="entry name" value="Glc/Gal-6P_isomerase"/>
</dbReference>
<evidence type="ECO:0000256" key="7">
    <source>
        <dbReference type="RuleBase" id="RU365095"/>
    </source>
</evidence>
<evidence type="ECO:0000256" key="5">
    <source>
        <dbReference type="ARBA" id="ARBA00013198"/>
    </source>
</evidence>
<dbReference type="EC" id="3.1.1.31" evidence="5 7"/>
<evidence type="ECO:0000256" key="4">
    <source>
        <dbReference type="ARBA" id="ARBA00010662"/>
    </source>
</evidence>
<keyword evidence="7" id="KW-0378">Hydrolase</keyword>
<evidence type="ECO:0000256" key="2">
    <source>
        <dbReference type="ARBA" id="ARBA00002681"/>
    </source>
</evidence>
<feature type="domain" description="Glucosamine/galactosamine-6-phosphate isomerase" evidence="8">
    <location>
        <begin position="8"/>
        <end position="220"/>
    </location>
</feature>
<evidence type="ECO:0000256" key="3">
    <source>
        <dbReference type="ARBA" id="ARBA00004961"/>
    </source>
</evidence>
<evidence type="ECO:0000256" key="6">
    <source>
        <dbReference type="ARBA" id="ARBA00020337"/>
    </source>
</evidence>
<name>A0ABQ1QP58_9RHOB</name>
<accession>A0ABQ1QP58</accession>
<evidence type="ECO:0000313" key="10">
    <source>
        <dbReference type="Proteomes" id="UP000617355"/>
    </source>
</evidence>
<dbReference type="PANTHER" id="PTHR11054">
    <property type="entry name" value="6-PHOSPHOGLUCONOLACTONASE"/>
    <property type="match status" value="1"/>
</dbReference>
<dbReference type="Gene3D" id="3.40.50.1360">
    <property type="match status" value="1"/>
</dbReference>
<reference evidence="10" key="1">
    <citation type="journal article" date="2019" name="Int. J. Syst. Evol. Microbiol.">
        <title>The Global Catalogue of Microorganisms (GCM) 10K type strain sequencing project: providing services to taxonomists for standard genome sequencing and annotation.</title>
        <authorList>
            <consortium name="The Broad Institute Genomics Platform"/>
            <consortium name="The Broad Institute Genome Sequencing Center for Infectious Disease"/>
            <person name="Wu L."/>
            <person name="Ma J."/>
        </authorList>
    </citation>
    <scope>NUCLEOTIDE SEQUENCE [LARGE SCALE GENOMIC DNA]</scope>
    <source>
        <strain evidence="10">CGMCC 1.12922</strain>
    </source>
</reference>
<dbReference type="PANTHER" id="PTHR11054:SF0">
    <property type="entry name" value="6-PHOSPHOGLUCONOLACTONASE"/>
    <property type="match status" value="1"/>
</dbReference>
<dbReference type="RefSeq" id="WP_188527248.1">
    <property type="nucleotide sequence ID" value="NZ_BMGI01000002.1"/>
</dbReference>
<dbReference type="InterPro" id="IPR005900">
    <property type="entry name" value="6-phosphogluconolactonase_DevB"/>
</dbReference>
<comment type="catalytic activity">
    <reaction evidence="1 7">
        <text>6-phospho-D-glucono-1,5-lactone + H2O = 6-phospho-D-gluconate + H(+)</text>
        <dbReference type="Rhea" id="RHEA:12556"/>
        <dbReference type="ChEBI" id="CHEBI:15377"/>
        <dbReference type="ChEBI" id="CHEBI:15378"/>
        <dbReference type="ChEBI" id="CHEBI:57955"/>
        <dbReference type="ChEBI" id="CHEBI:58759"/>
        <dbReference type="EC" id="3.1.1.31"/>
    </reaction>
</comment>
<dbReference type="Proteomes" id="UP000617355">
    <property type="component" value="Unassembled WGS sequence"/>
</dbReference>
<dbReference type="InterPro" id="IPR039104">
    <property type="entry name" value="6PGL"/>
</dbReference>
<organism evidence="9 10">
    <name type="scientific">Sinisalibacter lacisalsi</name>
    <dbReference type="NCBI Taxonomy" id="1526570"/>
    <lineage>
        <taxon>Bacteria</taxon>
        <taxon>Pseudomonadati</taxon>
        <taxon>Pseudomonadota</taxon>
        <taxon>Alphaproteobacteria</taxon>
        <taxon>Rhodobacterales</taxon>
        <taxon>Roseobacteraceae</taxon>
        <taxon>Sinisalibacter</taxon>
    </lineage>
</organism>
<dbReference type="SUPFAM" id="SSF100950">
    <property type="entry name" value="NagB/RpiA/CoA transferase-like"/>
    <property type="match status" value="1"/>
</dbReference>
<evidence type="ECO:0000259" key="8">
    <source>
        <dbReference type="Pfam" id="PF01182"/>
    </source>
</evidence>
<comment type="pathway">
    <text evidence="3 7">Carbohydrate degradation; pentose phosphate pathway; D-ribulose 5-phosphate from D-glucose 6-phosphate (oxidative stage): step 2/3.</text>
</comment>
<dbReference type="EMBL" id="BMGI01000002">
    <property type="protein sequence ID" value="GGD33941.1"/>
    <property type="molecule type" value="Genomic_DNA"/>
</dbReference>
<sequence>MKFVEYTDSDMLWLGLADEIAGALNGVLVTGERASLAVPGGTTPGPLFDVLSAISLDWERVDVLLTDERWVPETSPRSNARLLRERLFVDKAAAANFVPFYTGGEAPDPDLAYVASQVEALAPLTVVLLGMGEDMHTASLFPGAENLEKALRPNAPGLVSMDAPDAGEPRVSLSAEMINGAMNRHLVIVGPAKRAALERAQALGDPTEAPVAAVLDGLTVHWAES</sequence>
<dbReference type="Pfam" id="PF01182">
    <property type="entry name" value="Glucosamine_iso"/>
    <property type="match status" value="1"/>
</dbReference>
<proteinExistence type="inferred from homology"/>
<comment type="caution">
    <text evidence="9">The sequence shown here is derived from an EMBL/GenBank/DDBJ whole genome shotgun (WGS) entry which is preliminary data.</text>
</comment>
<keyword evidence="10" id="KW-1185">Reference proteome</keyword>